<dbReference type="Pfam" id="PF21700">
    <property type="entry name" value="EGF_DL_JAG"/>
    <property type="match status" value="1"/>
</dbReference>
<evidence type="ECO:0000313" key="8">
    <source>
        <dbReference type="EMBL" id="CAD7623324.1"/>
    </source>
</evidence>
<keyword evidence="3" id="KW-0677">Repeat</keyword>
<protein>
    <recommendedName>
        <fullName evidence="7">EGF-like domain-containing protein</fullName>
    </recommendedName>
</protein>
<dbReference type="AlphaFoldDB" id="A0A7R9KI35"/>
<feature type="domain" description="EGF-like" evidence="7">
    <location>
        <begin position="103"/>
        <end position="142"/>
    </location>
</feature>
<dbReference type="FunFam" id="2.10.25.10:FF:000109">
    <property type="entry name" value="Notch homolog 4, [Drosophila]"/>
    <property type="match status" value="1"/>
</dbReference>
<dbReference type="InterPro" id="IPR000152">
    <property type="entry name" value="EGF-type_Asp/Asn_hydroxyl_site"/>
</dbReference>
<feature type="domain" description="EGF-like" evidence="7">
    <location>
        <begin position="221"/>
        <end position="259"/>
    </location>
</feature>
<keyword evidence="5" id="KW-0325">Glycoprotein</keyword>
<dbReference type="InterPro" id="IPR018097">
    <property type="entry name" value="EGF_Ca-bd_CS"/>
</dbReference>
<evidence type="ECO:0000256" key="6">
    <source>
        <dbReference type="PROSITE-ProRule" id="PRU00076"/>
    </source>
</evidence>
<feature type="domain" description="EGF-like" evidence="7">
    <location>
        <begin position="144"/>
        <end position="181"/>
    </location>
</feature>
<dbReference type="Pfam" id="PF07645">
    <property type="entry name" value="EGF_CA"/>
    <property type="match status" value="1"/>
</dbReference>
<comment type="caution">
    <text evidence="6">Lacks conserved residue(s) required for the propagation of feature annotation.</text>
</comment>
<reference evidence="8" key="1">
    <citation type="submission" date="2020-11" db="EMBL/GenBank/DDBJ databases">
        <authorList>
            <person name="Tran Van P."/>
        </authorList>
    </citation>
    <scope>NUCLEOTIDE SEQUENCE</scope>
</reference>
<dbReference type="PROSITE" id="PS01186">
    <property type="entry name" value="EGF_2"/>
    <property type="match status" value="4"/>
</dbReference>
<keyword evidence="9" id="KW-1185">Reference proteome</keyword>
<feature type="disulfide bond" evidence="6">
    <location>
        <begin position="298"/>
        <end position="307"/>
    </location>
</feature>
<feature type="disulfide bond" evidence="6">
    <location>
        <begin position="209"/>
        <end position="218"/>
    </location>
</feature>
<feature type="domain" description="EGF-like" evidence="7">
    <location>
        <begin position="183"/>
        <end position="219"/>
    </location>
</feature>
<dbReference type="EMBL" id="CAJPIZ010001596">
    <property type="protein sequence ID" value="CAG2103754.1"/>
    <property type="molecule type" value="Genomic_DNA"/>
</dbReference>
<feature type="non-terminal residue" evidence="8">
    <location>
        <position position="341"/>
    </location>
</feature>
<evidence type="ECO:0000256" key="3">
    <source>
        <dbReference type="ARBA" id="ARBA00022737"/>
    </source>
</evidence>
<feature type="disulfide bond" evidence="6">
    <location>
        <begin position="171"/>
        <end position="180"/>
    </location>
</feature>
<dbReference type="CDD" id="cd00054">
    <property type="entry name" value="EGF_CA"/>
    <property type="match status" value="3"/>
</dbReference>
<dbReference type="PROSITE" id="PS01187">
    <property type="entry name" value="EGF_CA"/>
    <property type="match status" value="2"/>
</dbReference>
<keyword evidence="2" id="KW-0732">Signal</keyword>
<dbReference type="EMBL" id="OC856171">
    <property type="protein sequence ID" value="CAD7623324.1"/>
    <property type="molecule type" value="Genomic_DNA"/>
</dbReference>
<dbReference type="FunFam" id="2.10.25.10:FF:000294">
    <property type="entry name" value="Delta-like protein"/>
    <property type="match status" value="1"/>
</dbReference>
<dbReference type="Gene3D" id="2.10.25.10">
    <property type="entry name" value="Laminin"/>
    <property type="match status" value="6"/>
</dbReference>
<dbReference type="OrthoDB" id="283575at2759"/>
<dbReference type="PRINTS" id="PR00010">
    <property type="entry name" value="EGFBLOOD"/>
</dbReference>
<sequence>MHSAPRVGVAPPATRVRPQCLLSLHIPPLLSLCSALRLFQRILRIAPKVRVSPRVARRSLRPVPALPRSELCLHDNRCRHGFCVAPFTCNCDRNWGGILCDHNLDVCASASHLCLNGGQCVNTAPDAYRCHCPDGFSGLHCQTIVDACALRPCLHSGLCHAQNASHFHCSCAPGFSGERCERDVDECASNPCANGGTCHNLRNAFRCQCVSGWRGERCEEDINECEDVSACVRAVRCQNTEGSFHCECEEGGVRVANCVLIVGFEGKHCETERDDCQHVTCHNGGQCLDLRLDFRCVCEPPFGGRFCRQMSPTACVESAEQMWTFNVSSECRKVCVCEQDL</sequence>
<dbReference type="PANTHER" id="PTHR12916:SF4">
    <property type="entry name" value="UNINFLATABLE, ISOFORM C"/>
    <property type="match status" value="1"/>
</dbReference>
<dbReference type="Proteomes" id="UP000759131">
    <property type="component" value="Unassembled WGS sequence"/>
</dbReference>
<keyword evidence="4 6" id="KW-1015">Disulfide bond</keyword>
<dbReference type="SMART" id="SM00181">
    <property type="entry name" value="EGF"/>
    <property type="match status" value="6"/>
</dbReference>
<evidence type="ECO:0000256" key="4">
    <source>
        <dbReference type="ARBA" id="ARBA00023157"/>
    </source>
</evidence>
<feature type="disulfide bond" evidence="6">
    <location>
        <begin position="132"/>
        <end position="141"/>
    </location>
</feature>
<dbReference type="Pfam" id="PF00008">
    <property type="entry name" value="EGF"/>
    <property type="match status" value="4"/>
</dbReference>
<evidence type="ECO:0000313" key="9">
    <source>
        <dbReference type="Proteomes" id="UP000759131"/>
    </source>
</evidence>
<evidence type="ECO:0000256" key="5">
    <source>
        <dbReference type="ARBA" id="ARBA00023180"/>
    </source>
</evidence>
<dbReference type="InterPro" id="IPR001881">
    <property type="entry name" value="EGF-like_Ca-bd_dom"/>
</dbReference>
<dbReference type="SUPFAM" id="SSF57196">
    <property type="entry name" value="EGF/Laminin"/>
    <property type="match status" value="5"/>
</dbReference>
<dbReference type="PROSITE" id="PS50026">
    <property type="entry name" value="EGF_3"/>
    <property type="match status" value="5"/>
</dbReference>
<evidence type="ECO:0000256" key="1">
    <source>
        <dbReference type="ARBA" id="ARBA00022536"/>
    </source>
</evidence>
<dbReference type="PROSITE" id="PS00022">
    <property type="entry name" value="EGF_1"/>
    <property type="match status" value="4"/>
</dbReference>
<dbReference type="GO" id="GO:0005509">
    <property type="term" value="F:calcium ion binding"/>
    <property type="evidence" value="ECO:0007669"/>
    <property type="project" value="InterPro"/>
</dbReference>
<dbReference type="FunFam" id="2.10.25.10:FF:000100">
    <property type="entry name" value="neurogenic locus notch homolog protein 3"/>
    <property type="match status" value="1"/>
</dbReference>
<accession>A0A7R9KI35</accession>
<evidence type="ECO:0000259" key="7">
    <source>
        <dbReference type="PROSITE" id="PS50026"/>
    </source>
</evidence>
<gene>
    <name evidence="8" type="ORF">OSB1V03_LOCUS3780</name>
</gene>
<keyword evidence="1 6" id="KW-0245">EGF-like domain</keyword>
<dbReference type="InterPro" id="IPR000742">
    <property type="entry name" value="EGF"/>
</dbReference>
<evidence type="ECO:0000256" key="2">
    <source>
        <dbReference type="ARBA" id="ARBA00022729"/>
    </source>
</evidence>
<feature type="domain" description="EGF-like" evidence="7">
    <location>
        <begin position="272"/>
        <end position="308"/>
    </location>
</feature>
<organism evidence="8">
    <name type="scientific">Medioppia subpectinata</name>
    <dbReference type="NCBI Taxonomy" id="1979941"/>
    <lineage>
        <taxon>Eukaryota</taxon>
        <taxon>Metazoa</taxon>
        <taxon>Ecdysozoa</taxon>
        <taxon>Arthropoda</taxon>
        <taxon>Chelicerata</taxon>
        <taxon>Arachnida</taxon>
        <taxon>Acari</taxon>
        <taxon>Acariformes</taxon>
        <taxon>Sarcoptiformes</taxon>
        <taxon>Oribatida</taxon>
        <taxon>Brachypylina</taxon>
        <taxon>Oppioidea</taxon>
        <taxon>Oppiidae</taxon>
        <taxon>Medioppia</taxon>
    </lineage>
</organism>
<proteinExistence type="predicted"/>
<dbReference type="PANTHER" id="PTHR12916">
    <property type="entry name" value="CYTOCHROME C OXIDASE POLYPEPTIDE VIC-2"/>
    <property type="match status" value="1"/>
</dbReference>
<name>A0A7R9KI35_9ACAR</name>
<dbReference type="InterPro" id="IPR049883">
    <property type="entry name" value="NOTCH1_EGF-like"/>
</dbReference>
<dbReference type="PROSITE" id="PS00010">
    <property type="entry name" value="ASX_HYDROXYL"/>
    <property type="match status" value="3"/>
</dbReference>
<dbReference type="SMART" id="SM00179">
    <property type="entry name" value="EGF_CA"/>
    <property type="match status" value="5"/>
</dbReference>